<sequence>RNARNRGNARRKVDVHLLKLKTPKGFISILLHNPHNDKYSTCRPHTSSTLIPSQYVNNLLAKVAPNEKQYCSNTHILIDTLNQHTLRRVILARPKTKNETFPRNGLMTCTYQLP</sequence>
<reference evidence="2" key="1">
    <citation type="submission" date="2022-11" db="UniProtKB">
        <authorList>
            <consortium name="WormBaseParasite"/>
        </authorList>
    </citation>
    <scope>IDENTIFICATION</scope>
</reference>
<accession>A0A915AA00</accession>
<dbReference type="AlphaFoldDB" id="A0A915AA00"/>
<name>A0A915AA00_PARUN</name>
<dbReference type="Proteomes" id="UP000887569">
    <property type="component" value="Unplaced"/>
</dbReference>
<dbReference type="WBParaSite" id="PgR001X_g277_t01">
    <property type="protein sequence ID" value="PgR001X_g277_t01"/>
    <property type="gene ID" value="PgR001X_g277"/>
</dbReference>
<proteinExistence type="predicted"/>
<organism evidence="1 2">
    <name type="scientific">Parascaris univalens</name>
    <name type="common">Nematode worm</name>
    <dbReference type="NCBI Taxonomy" id="6257"/>
    <lineage>
        <taxon>Eukaryota</taxon>
        <taxon>Metazoa</taxon>
        <taxon>Ecdysozoa</taxon>
        <taxon>Nematoda</taxon>
        <taxon>Chromadorea</taxon>
        <taxon>Rhabditida</taxon>
        <taxon>Spirurina</taxon>
        <taxon>Ascaridomorpha</taxon>
        <taxon>Ascaridoidea</taxon>
        <taxon>Ascarididae</taxon>
        <taxon>Parascaris</taxon>
    </lineage>
</organism>
<evidence type="ECO:0000313" key="2">
    <source>
        <dbReference type="WBParaSite" id="PgR001X_g277_t01"/>
    </source>
</evidence>
<keyword evidence="1" id="KW-1185">Reference proteome</keyword>
<evidence type="ECO:0000313" key="1">
    <source>
        <dbReference type="Proteomes" id="UP000887569"/>
    </source>
</evidence>
<protein>
    <submittedName>
        <fullName evidence="2">Uncharacterized protein</fullName>
    </submittedName>
</protein>